<sequence length="88" mass="10156">MAQKTLNVRVDEKLKEQAESLFEDFGMNTTTAINIFLKAVVRERRIPFDIVASEPFYSESNMNHLKKSINQLNEGKGKMHDIVKVQDE</sequence>
<organism evidence="3 4">
    <name type="scientific">Clostridium lapidicellarium</name>
    <dbReference type="NCBI Taxonomy" id="3240931"/>
    <lineage>
        <taxon>Bacteria</taxon>
        <taxon>Bacillati</taxon>
        <taxon>Bacillota</taxon>
        <taxon>Clostridia</taxon>
        <taxon>Eubacteriales</taxon>
        <taxon>Clostridiaceae</taxon>
        <taxon>Clostridium</taxon>
    </lineage>
</organism>
<dbReference type="NCBIfam" id="TIGR02384">
    <property type="entry name" value="RelB_DinJ"/>
    <property type="match status" value="1"/>
</dbReference>
<keyword evidence="2" id="KW-1277">Toxin-antitoxin system</keyword>
<name>A0ABV4DZT5_9CLOT</name>
<dbReference type="PANTHER" id="PTHR38781">
    <property type="entry name" value="ANTITOXIN DINJ-RELATED"/>
    <property type="match status" value="1"/>
</dbReference>
<dbReference type="InterPro" id="IPR007337">
    <property type="entry name" value="RelB/DinJ"/>
</dbReference>
<evidence type="ECO:0000256" key="1">
    <source>
        <dbReference type="ARBA" id="ARBA00010562"/>
    </source>
</evidence>
<evidence type="ECO:0000313" key="4">
    <source>
        <dbReference type="Proteomes" id="UP001565220"/>
    </source>
</evidence>
<accession>A0ABV4DZT5</accession>
<protein>
    <submittedName>
        <fullName evidence="3">Type II toxin-antitoxin system RelB/DinJ family antitoxin</fullName>
    </submittedName>
</protein>
<dbReference type="InterPro" id="IPR013321">
    <property type="entry name" value="Arc_rbn_hlx_hlx"/>
</dbReference>
<keyword evidence="4" id="KW-1185">Reference proteome</keyword>
<gene>
    <name evidence="3" type="ORF">AB8S09_12215</name>
</gene>
<dbReference type="Pfam" id="PF04221">
    <property type="entry name" value="RelB"/>
    <property type="match status" value="1"/>
</dbReference>
<comment type="similarity">
    <text evidence="1">Belongs to the RelB/DinJ antitoxin family.</text>
</comment>
<comment type="caution">
    <text evidence="3">The sequence shown here is derived from an EMBL/GenBank/DDBJ whole genome shotgun (WGS) entry which is preliminary data.</text>
</comment>
<evidence type="ECO:0000256" key="2">
    <source>
        <dbReference type="ARBA" id="ARBA00022649"/>
    </source>
</evidence>
<dbReference type="RefSeq" id="WP_294184118.1">
    <property type="nucleotide sequence ID" value="NZ_JBGFFE010000020.1"/>
</dbReference>
<evidence type="ECO:0000313" key="3">
    <source>
        <dbReference type="EMBL" id="MEY8764395.1"/>
    </source>
</evidence>
<proteinExistence type="inferred from homology"/>
<dbReference type="Gene3D" id="1.10.1220.10">
    <property type="entry name" value="Met repressor-like"/>
    <property type="match status" value="1"/>
</dbReference>
<dbReference type="Proteomes" id="UP001565220">
    <property type="component" value="Unassembled WGS sequence"/>
</dbReference>
<reference evidence="3 4" key="1">
    <citation type="submission" date="2024-08" db="EMBL/GenBank/DDBJ databases">
        <title>Clostridium lapicellarii sp. nov., and Clostridium renhuaiense sp. nov., two species isolated from the mud in a fermentation cellar used for producing sauce-flavour Chinese liquors.</title>
        <authorList>
            <person name="Yang F."/>
            <person name="Wang H."/>
            <person name="Chen L.Q."/>
            <person name="Zhou N."/>
            <person name="Lu J.J."/>
            <person name="Pu X.X."/>
            <person name="Wan B."/>
            <person name="Wang L."/>
            <person name="Liu S.J."/>
        </authorList>
    </citation>
    <scope>NUCLEOTIDE SEQUENCE [LARGE SCALE GENOMIC DNA]</scope>
    <source>
        <strain evidence="3 4">MT-113</strain>
    </source>
</reference>
<dbReference type="PANTHER" id="PTHR38781:SF1">
    <property type="entry name" value="ANTITOXIN DINJ-RELATED"/>
    <property type="match status" value="1"/>
</dbReference>
<dbReference type="EMBL" id="JBGFFE010000020">
    <property type="protein sequence ID" value="MEY8764395.1"/>
    <property type="molecule type" value="Genomic_DNA"/>
</dbReference>